<dbReference type="FunFam" id="1.10.8.430:FF:000002">
    <property type="entry name" value="Disease resistance protein (TIR-NBS-LRR class)"/>
    <property type="match status" value="1"/>
</dbReference>
<dbReference type="InterPro" id="IPR027417">
    <property type="entry name" value="P-loop_NTPase"/>
</dbReference>
<dbReference type="EnsemblPlants" id="Bra023631.1">
    <property type="protein sequence ID" value="Bra023631.1-P"/>
    <property type="gene ID" value="Bra023631"/>
</dbReference>
<reference evidence="9 10" key="2">
    <citation type="journal article" date="2018" name="Hortic Res">
        <title>Improved Brassica rapa reference genome by single-molecule sequencing and chromosome conformation capture technologies.</title>
        <authorList>
            <person name="Zhang L."/>
            <person name="Cai X."/>
            <person name="Wu J."/>
            <person name="Liu M."/>
            <person name="Grob S."/>
            <person name="Cheng F."/>
            <person name="Liang J."/>
            <person name="Cai C."/>
            <person name="Liu Z."/>
            <person name="Liu B."/>
            <person name="Wang F."/>
            <person name="Li S."/>
            <person name="Liu F."/>
            <person name="Li X."/>
            <person name="Cheng L."/>
            <person name="Yang W."/>
            <person name="Li M.H."/>
            <person name="Grossniklaus U."/>
            <person name="Zheng H."/>
            <person name="Wang X."/>
        </authorList>
    </citation>
    <scope>NUCLEOTIDE SEQUENCE [LARGE SCALE GENOMIC DNA]</scope>
    <source>
        <strain evidence="9 10">cv. Chiifu-401-42</strain>
    </source>
</reference>
<keyword evidence="5" id="KW-0611">Plant defense</keyword>
<dbReference type="SMART" id="SM00369">
    <property type="entry name" value="LRR_TYP"/>
    <property type="match status" value="5"/>
</dbReference>
<dbReference type="InterPro" id="IPR036390">
    <property type="entry name" value="WH_DNA-bd_sf"/>
</dbReference>
<feature type="domain" description="TIR" evidence="8">
    <location>
        <begin position="275"/>
        <end position="438"/>
    </location>
</feature>
<comment type="catalytic activity">
    <reaction evidence="7">
        <text>NAD(+) + H2O = ADP-D-ribose + nicotinamide + H(+)</text>
        <dbReference type="Rhea" id="RHEA:16301"/>
        <dbReference type="ChEBI" id="CHEBI:15377"/>
        <dbReference type="ChEBI" id="CHEBI:15378"/>
        <dbReference type="ChEBI" id="CHEBI:17154"/>
        <dbReference type="ChEBI" id="CHEBI:57540"/>
        <dbReference type="ChEBI" id="CHEBI:57967"/>
        <dbReference type="EC" id="3.2.2.6"/>
    </reaction>
    <physiologicalReaction direction="left-to-right" evidence="7">
        <dbReference type="Rhea" id="RHEA:16302"/>
    </physiologicalReaction>
</comment>
<dbReference type="SUPFAM" id="SSF52058">
    <property type="entry name" value="L domain-like"/>
    <property type="match status" value="2"/>
</dbReference>
<evidence type="ECO:0000256" key="2">
    <source>
        <dbReference type="ARBA" id="ARBA00022614"/>
    </source>
</evidence>
<dbReference type="Gene3D" id="3.40.50.1820">
    <property type="entry name" value="alpha/beta hydrolase"/>
    <property type="match status" value="1"/>
</dbReference>
<reference evidence="9" key="3">
    <citation type="submission" date="2023-03" db="UniProtKB">
        <authorList>
            <consortium name="EnsemblPlants"/>
        </authorList>
    </citation>
    <scope>IDENTIFICATION</scope>
    <source>
        <strain evidence="9">cv. Chiifu-401-42</strain>
    </source>
</reference>
<dbReference type="PROSITE" id="PS51450">
    <property type="entry name" value="LRR"/>
    <property type="match status" value="1"/>
</dbReference>
<keyword evidence="2" id="KW-0433">Leucine-rich repeat</keyword>
<dbReference type="Gene3D" id="3.80.10.10">
    <property type="entry name" value="Ribonuclease Inhibitor"/>
    <property type="match status" value="3"/>
</dbReference>
<dbReference type="InterPro" id="IPR042197">
    <property type="entry name" value="Apaf_helical"/>
</dbReference>
<dbReference type="EC" id="3.2.2.6" evidence="1"/>
<dbReference type="InterPro" id="IPR029058">
    <property type="entry name" value="AB_hydrolase_fold"/>
</dbReference>
<dbReference type="Pfam" id="PF00931">
    <property type="entry name" value="NB-ARC"/>
    <property type="match status" value="1"/>
</dbReference>
<dbReference type="SUPFAM" id="SSF46785">
    <property type="entry name" value="Winged helix' DNA-binding domain"/>
    <property type="match status" value="1"/>
</dbReference>
<proteinExistence type="predicted"/>
<dbReference type="PROSITE" id="PS50104">
    <property type="entry name" value="TIR"/>
    <property type="match status" value="1"/>
</dbReference>
<evidence type="ECO:0000256" key="6">
    <source>
        <dbReference type="ARBA" id="ARBA00023027"/>
    </source>
</evidence>
<evidence type="ECO:0000313" key="10">
    <source>
        <dbReference type="Proteomes" id="UP000011750"/>
    </source>
</evidence>
<organism evidence="9 10">
    <name type="scientific">Brassica campestris</name>
    <name type="common">Field mustard</name>
    <dbReference type="NCBI Taxonomy" id="3711"/>
    <lineage>
        <taxon>Eukaryota</taxon>
        <taxon>Viridiplantae</taxon>
        <taxon>Streptophyta</taxon>
        <taxon>Embryophyta</taxon>
        <taxon>Tracheophyta</taxon>
        <taxon>Spermatophyta</taxon>
        <taxon>Magnoliopsida</taxon>
        <taxon>eudicotyledons</taxon>
        <taxon>Gunneridae</taxon>
        <taxon>Pentapetalae</taxon>
        <taxon>rosids</taxon>
        <taxon>malvids</taxon>
        <taxon>Brassicales</taxon>
        <taxon>Brassicaceae</taxon>
        <taxon>Brassiceae</taxon>
        <taxon>Brassica</taxon>
    </lineage>
</organism>
<dbReference type="PANTHER" id="PTHR11017:SF524">
    <property type="entry name" value="ADP-RIBOSYL CYCLASE_CYCLIC ADP-RIBOSE HYDROLASE"/>
    <property type="match status" value="1"/>
</dbReference>
<dbReference type="STRING" id="51351.M4E4C8"/>
<dbReference type="Pfam" id="PF23282">
    <property type="entry name" value="WHD_ROQ1"/>
    <property type="match status" value="1"/>
</dbReference>
<evidence type="ECO:0000313" key="9">
    <source>
        <dbReference type="EnsemblPlants" id="Bra023631.1-P"/>
    </source>
</evidence>
<protein>
    <recommendedName>
        <fullName evidence="1">ADP-ribosyl cyclase/cyclic ADP-ribose hydrolase</fullName>
        <ecNumber evidence="1">3.2.2.6</ecNumber>
    </recommendedName>
</protein>
<dbReference type="InterPro" id="IPR044974">
    <property type="entry name" value="Disease_R_plants"/>
</dbReference>
<evidence type="ECO:0000256" key="1">
    <source>
        <dbReference type="ARBA" id="ARBA00011982"/>
    </source>
</evidence>
<dbReference type="InterPro" id="IPR001611">
    <property type="entry name" value="Leu-rich_rpt"/>
</dbReference>
<dbReference type="InParanoid" id="M4E4C8"/>
<reference evidence="9 10" key="1">
    <citation type="journal article" date="2011" name="Nat. Genet.">
        <title>The genome of the mesopolyploid crop species Brassica rapa.</title>
        <authorList>
            <consortium name="Brassica rapa Genome Sequencing Project Consortium"/>
            <person name="Wang X."/>
            <person name="Wang H."/>
            <person name="Wang J."/>
            <person name="Sun R."/>
            <person name="Wu J."/>
            <person name="Liu S."/>
            <person name="Bai Y."/>
            <person name="Mun J.H."/>
            <person name="Bancroft I."/>
            <person name="Cheng F."/>
            <person name="Huang S."/>
            <person name="Li X."/>
            <person name="Hua W."/>
            <person name="Wang J."/>
            <person name="Wang X."/>
            <person name="Freeling M."/>
            <person name="Pires J.C."/>
            <person name="Paterson A.H."/>
            <person name="Chalhoub B."/>
            <person name="Wang B."/>
            <person name="Hayward A."/>
            <person name="Sharpe A.G."/>
            <person name="Park B.S."/>
            <person name="Weisshaar B."/>
            <person name="Liu B."/>
            <person name="Li B."/>
            <person name="Liu B."/>
            <person name="Tong C."/>
            <person name="Song C."/>
            <person name="Duran C."/>
            <person name="Peng C."/>
            <person name="Geng C."/>
            <person name="Koh C."/>
            <person name="Lin C."/>
            <person name="Edwards D."/>
            <person name="Mu D."/>
            <person name="Shen D."/>
            <person name="Soumpourou E."/>
            <person name="Li F."/>
            <person name="Fraser F."/>
            <person name="Conant G."/>
            <person name="Lassalle G."/>
            <person name="King G.J."/>
            <person name="Bonnema G."/>
            <person name="Tang H."/>
            <person name="Wang H."/>
            <person name="Belcram H."/>
            <person name="Zhou H."/>
            <person name="Hirakawa H."/>
            <person name="Abe H."/>
            <person name="Guo H."/>
            <person name="Wang H."/>
            <person name="Jin H."/>
            <person name="Parkin I.A."/>
            <person name="Batley J."/>
            <person name="Kim J.S."/>
            <person name="Just J."/>
            <person name="Li J."/>
            <person name="Xu J."/>
            <person name="Deng J."/>
            <person name="Kim J.A."/>
            <person name="Li J."/>
            <person name="Yu J."/>
            <person name="Meng J."/>
            <person name="Wang J."/>
            <person name="Min J."/>
            <person name="Poulain J."/>
            <person name="Wang J."/>
            <person name="Hatakeyama K."/>
            <person name="Wu K."/>
            <person name="Wang L."/>
            <person name="Fang L."/>
            <person name="Trick M."/>
            <person name="Links M.G."/>
            <person name="Zhao M."/>
            <person name="Jin M."/>
            <person name="Ramchiary N."/>
            <person name="Drou N."/>
            <person name="Berkman P.J."/>
            <person name="Cai Q."/>
            <person name="Huang Q."/>
            <person name="Li R."/>
            <person name="Tabata S."/>
            <person name="Cheng S."/>
            <person name="Zhang S."/>
            <person name="Zhang S."/>
            <person name="Huang S."/>
            <person name="Sato S."/>
            <person name="Sun S."/>
            <person name="Kwon S.J."/>
            <person name="Choi S.R."/>
            <person name="Lee T.H."/>
            <person name="Fan W."/>
            <person name="Zhao X."/>
            <person name="Tan X."/>
            <person name="Xu X."/>
            <person name="Wang Y."/>
            <person name="Qiu Y."/>
            <person name="Yin Y."/>
            <person name="Li Y."/>
            <person name="Du Y."/>
            <person name="Liao Y."/>
            <person name="Lim Y."/>
            <person name="Narusaka Y."/>
            <person name="Wang Y."/>
            <person name="Wang Z."/>
            <person name="Li Z."/>
            <person name="Wang Z."/>
            <person name="Xiong Z."/>
            <person name="Zhang Z."/>
        </authorList>
    </citation>
    <scope>NUCLEOTIDE SEQUENCE [LARGE SCALE GENOMIC DNA]</scope>
    <source>
        <strain evidence="9 10">cv. Chiifu-401-42</strain>
    </source>
</reference>
<dbReference type="InterPro" id="IPR002182">
    <property type="entry name" value="NB-ARC"/>
</dbReference>
<keyword evidence="3" id="KW-0677">Repeat</keyword>
<keyword evidence="4" id="KW-0378">Hydrolase</keyword>
<dbReference type="HOGENOM" id="CLU_001561_0_2_1"/>
<evidence type="ECO:0000256" key="5">
    <source>
        <dbReference type="ARBA" id="ARBA00022821"/>
    </source>
</evidence>
<accession>M4E4C8</accession>
<dbReference type="Gramene" id="Bra023631.1">
    <property type="protein sequence ID" value="Bra023631.1-P"/>
    <property type="gene ID" value="Bra023631"/>
</dbReference>
<dbReference type="SUPFAM" id="SSF53474">
    <property type="entry name" value="alpha/beta-Hydrolases"/>
    <property type="match status" value="1"/>
</dbReference>
<dbReference type="InterPro" id="IPR058546">
    <property type="entry name" value="RPS4B/Roq1-like_LRR"/>
</dbReference>
<dbReference type="Gene3D" id="3.40.50.300">
    <property type="entry name" value="P-loop containing nucleotide triphosphate hydrolases"/>
    <property type="match status" value="1"/>
</dbReference>
<dbReference type="SUPFAM" id="SSF52540">
    <property type="entry name" value="P-loop containing nucleoside triphosphate hydrolases"/>
    <property type="match status" value="1"/>
</dbReference>
<name>M4E4C8_BRACM</name>
<dbReference type="InterPro" id="IPR035897">
    <property type="entry name" value="Toll_tir_struct_dom_sf"/>
</dbReference>
<dbReference type="InterPro" id="IPR000157">
    <property type="entry name" value="TIR_dom"/>
</dbReference>
<dbReference type="PRINTS" id="PR00364">
    <property type="entry name" value="DISEASERSIST"/>
</dbReference>
<dbReference type="GO" id="GO:0043531">
    <property type="term" value="F:ADP binding"/>
    <property type="evidence" value="ECO:0007669"/>
    <property type="project" value="InterPro"/>
</dbReference>
<dbReference type="InterPro" id="IPR058192">
    <property type="entry name" value="WHD_ROQ1-like"/>
</dbReference>
<dbReference type="FunFam" id="3.80.10.10:FF:000386">
    <property type="entry name" value="Disease resistance protein RPS4"/>
    <property type="match status" value="1"/>
</dbReference>
<sequence>MASAIFPSLRLRPTFSSATSPSSSGDFKPRPAVILPGLGNNSGDYKKLEVTLGEYGVPSVVAAVSRLDWFRNAAGLVDPAYWRGTLRPRPVLDWYLKRIDDAVREANELSQGKGLSLIGHSAGGWLARVYMEEYGTADISLLLTLGTPHLPPPRGLSGVIDQTRGLLYYVEDNCAKAVYTPELRYVCIAGRYIRGAPLVDKADANVDSDVTVGIEGGEAISELALASNKTGDSSGPSFRARFVGQGYKQVCGRADVWGDGVVPEVSAHLEASAIWKTDVFVSFRGEDVRKTFVSHLFCELDRMGINAFRDDLDLERGKHISSELVDTIRGSRFAVVVVSRNYASSSWCLDELLEIMERKNTVDQKTIIPVFYEVDPSDVRRQTGSFGEGVESHSDKKKVMKWREALTQLAAISGEDSRNWRDESKLIKKIVKDISDRLVSTSLDDTDELIGMSSHMDFLQSMMSIEEQDVRTVGIWGMGGVGKTTIAKYLYNKLSSRFQAHCFMENVKEVCNRYGVERLQGEFLCRMFRERDSVSCSSMIKERFRRKRVLIVLDDVDRSEQLDGLVKETGWFGPGSRIIVTTRDRHLLVSHGIELIYKVKCLPEKEALHLFCNYAFRNETIAPEFRVLAVQAVNYAFGLPLALRVLGSFLYRRGEREWESTLARLETSPHSDIMEVLRVSYDGLDEQEKAIFLYISCFYNMKHVDYATRLLDICGYAAEIGITVLTEKSLIVISNGCIKMHDLVEQMGRELVRRQAERFLLWRPEDICDLLSETTGTSVVEGMSLNMSEVSEVLASDQGFEGLSNLKLLNFYDLSYDGETRVHLPNGLTYLPRKLRYLRWDGYPLNSLPSRFHPEFLVELFMSNSHLHYLWNGIQPLRKLKKMDLSRCKYLIEIPDLSKATNLEELNLSYCQSLTEVTPSIKNLQKLYCFYLTNCTKLKKIPSGIALKSLETVGMNGCSSLMHFPEFSWNARRLYLSSTKIEELPSSMISRLSCLVELDMSDCQSIRTLPSSVKHLVSLKSLSLNGCKHLENLPDSLLSLTCLETLEVSGCLNINEFPRLAKNIEVLRISETSINEVPARICDLSQLRSLDISGNEKLKSLPVSISELRSLEKLKLSGCCVLESLPPEICQTMSCLRWLDLERTSIKELPENIGNLIALEVLQAGRTAIRRAPLSIARLERLQVLAIGNSFYTSQGLHSLCPHLSIFNDLRALCLSNMNMIEIPNSIGNLWSLSELDLSGNNFEHIPASIRRLTRLSRLDVNNCQRLQALPDDLPRRLLYIYAHGCTSLVSISGCFKPCCLRKLVASNCYKLDQEAQILIHRNMKLDAAKPEHSYFPGRDVPSCFNHQAMGSSLRIRQPSSDILGFSACIMIGVDGELIGINILIREEGGKELSWQVRRELRSLSDTWKSSEERGMSINRFVEWQLEIIDHFTIILI</sequence>
<dbReference type="Pfam" id="PF01582">
    <property type="entry name" value="TIR"/>
    <property type="match status" value="1"/>
</dbReference>
<dbReference type="FunFam" id="3.40.50.10140:FF:000007">
    <property type="entry name" value="Disease resistance protein (TIR-NBS-LRR class)"/>
    <property type="match status" value="1"/>
</dbReference>
<dbReference type="GO" id="GO:0006952">
    <property type="term" value="P:defense response"/>
    <property type="evidence" value="ECO:0007669"/>
    <property type="project" value="UniProtKB-KW"/>
</dbReference>
<dbReference type="Pfam" id="PF23286">
    <property type="entry name" value="LRR_13"/>
    <property type="match status" value="1"/>
</dbReference>
<dbReference type="GO" id="GO:0007165">
    <property type="term" value="P:signal transduction"/>
    <property type="evidence" value="ECO:0007669"/>
    <property type="project" value="InterPro"/>
</dbReference>
<dbReference type="SUPFAM" id="SSF52200">
    <property type="entry name" value="Toll/Interleukin receptor TIR domain"/>
    <property type="match status" value="1"/>
</dbReference>
<dbReference type="eggNOG" id="ENOG502SI7S">
    <property type="taxonomic scope" value="Eukaryota"/>
</dbReference>
<dbReference type="InterPro" id="IPR003591">
    <property type="entry name" value="Leu-rich_rpt_typical-subtyp"/>
</dbReference>
<dbReference type="Pfam" id="PF20160">
    <property type="entry name" value="C-JID"/>
    <property type="match status" value="1"/>
</dbReference>
<dbReference type="PANTHER" id="PTHR11017">
    <property type="entry name" value="LEUCINE-RICH REPEAT-CONTAINING PROTEIN"/>
    <property type="match status" value="1"/>
</dbReference>
<dbReference type="InterPro" id="IPR045344">
    <property type="entry name" value="C-JID"/>
</dbReference>
<dbReference type="Proteomes" id="UP000011750">
    <property type="component" value="Chromosome A02"/>
</dbReference>
<evidence type="ECO:0000256" key="4">
    <source>
        <dbReference type="ARBA" id="ARBA00022801"/>
    </source>
</evidence>
<evidence type="ECO:0000256" key="3">
    <source>
        <dbReference type="ARBA" id="ARBA00022737"/>
    </source>
</evidence>
<dbReference type="InterPro" id="IPR032675">
    <property type="entry name" value="LRR_dom_sf"/>
</dbReference>
<dbReference type="OMA" id="EREWEST"/>
<evidence type="ECO:0000256" key="7">
    <source>
        <dbReference type="ARBA" id="ARBA00047304"/>
    </source>
</evidence>
<dbReference type="Gene3D" id="3.40.50.10140">
    <property type="entry name" value="Toll/interleukin-1 receptor homology (TIR) domain"/>
    <property type="match status" value="1"/>
</dbReference>
<evidence type="ECO:0000259" key="8">
    <source>
        <dbReference type="PROSITE" id="PS50104"/>
    </source>
</evidence>
<keyword evidence="10" id="KW-1185">Reference proteome</keyword>
<dbReference type="Gene3D" id="1.10.8.430">
    <property type="entry name" value="Helical domain of apoptotic protease-activating factors"/>
    <property type="match status" value="1"/>
</dbReference>
<dbReference type="GO" id="GO:0061809">
    <property type="term" value="F:NAD+ nucleosidase activity, cyclic ADP-ribose generating"/>
    <property type="evidence" value="ECO:0007669"/>
    <property type="project" value="UniProtKB-EC"/>
</dbReference>
<keyword evidence="6" id="KW-0520">NAD</keyword>
<dbReference type="SMART" id="SM00255">
    <property type="entry name" value="TIR"/>
    <property type="match status" value="1"/>
</dbReference>